<feature type="region of interest" description="Disordered" evidence="12">
    <location>
        <begin position="528"/>
        <end position="637"/>
    </location>
</feature>
<dbReference type="PANTHER" id="PTHR30175">
    <property type="entry name" value="PHOSPHOTRANSFERASE SYSTEM TRANSPORT PROTEIN"/>
    <property type="match status" value="1"/>
</dbReference>
<reference evidence="17" key="1">
    <citation type="journal article" date="2019" name="Int. J. Syst. Evol. Microbiol.">
        <title>The Global Catalogue of Microorganisms (GCM) 10K type strain sequencing project: providing services to taxonomists for standard genome sequencing and annotation.</title>
        <authorList>
            <consortium name="The Broad Institute Genomics Platform"/>
            <consortium name="The Broad Institute Genome Sequencing Center for Infectious Disease"/>
            <person name="Wu L."/>
            <person name="Ma J."/>
        </authorList>
    </citation>
    <scope>NUCLEOTIDE SEQUENCE [LARGE SCALE GENOMIC DNA]</scope>
    <source>
        <strain evidence="17">CGMCC 1.15809</strain>
    </source>
</reference>
<dbReference type="PANTHER" id="PTHR30175:SF3">
    <property type="entry name" value="PTS SYSTEM N-ACETYLMURAMIC ACID-SPECIFIC EIIBC COMPONENT"/>
    <property type="match status" value="1"/>
</dbReference>
<dbReference type="PROSITE" id="PS51103">
    <property type="entry name" value="PTS_EIIC_TYPE_1"/>
    <property type="match status" value="1"/>
</dbReference>
<keyword evidence="10 13" id="KW-0472">Membrane</keyword>
<feature type="compositionally biased region" description="Low complexity" evidence="12">
    <location>
        <begin position="616"/>
        <end position="637"/>
    </location>
</feature>
<feature type="transmembrane region" description="Helical" evidence="13">
    <location>
        <begin position="345"/>
        <end position="368"/>
    </location>
</feature>
<evidence type="ECO:0000256" key="4">
    <source>
        <dbReference type="ARBA" id="ARBA00022597"/>
    </source>
</evidence>
<dbReference type="InterPro" id="IPR013013">
    <property type="entry name" value="PTS_EIIC_1"/>
</dbReference>
<dbReference type="SUPFAM" id="SSF55604">
    <property type="entry name" value="Glucose permease domain IIB"/>
    <property type="match status" value="1"/>
</dbReference>
<organism evidence="16 17">
    <name type="scientific">Streptomyces ramulosus</name>
    <dbReference type="NCBI Taxonomy" id="47762"/>
    <lineage>
        <taxon>Bacteria</taxon>
        <taxon>Bacillati</taxon>
        <taxon>Actinomycetota</taxon>
        <taxon>Actinomycetes</taxon>
        <taxon>Kitasatosporales</taxon>
        <taxon>Streptomycetaceae</taxon>
        <taxon>Streptomyces</taxon>
    </lineage>
</organism>
<evidence type="ECO:0000256" key="7">
    <source>
        <dbReference type="ARBA" id="ARBA00022692"/>
    </source>
</evidence>
<keyword evidence="3" id="KW-1003">Cell membrane</keyword>
<evidence type="ECO:0000256" key="3">
    <source>
        <dbReference type="ARBA" id="ARBA00022475"/>
    </source>
</evidence>
<feature type="transmembrane region" description="Helical" evidence="13">
    <location>
        <begin position="215"/>
        <end position="233"/>
    </location>
</feature>
<dbReference type="InterPro" id="IPR003352">
    <property type="entry name" value="PTS_EIIC"/>
</dbReference>
<evidence type="ECO:0000256" key="13">
    <source>
        <dbReference type="SAM" id="Phobius"/>
    </source>
</evidence>
<evidence type="ECO:0000256" key="10">
    <source>
        <dbReference type="ARBA" id="ARBA00023136"/>
    </source>
</evidence>
<feature type="domain" description="PTS EIIB type-1" evidence="14">
    <location>
        <begin position="7"/>
        <end position="89"/>
    </location>
</feature>
<evidence type="ECO:0000259" key="14">
    <source>
        <dbReference type="PROSITE" id="PS51098"/>
    </source>
</evidence>
<dbReference type="Gene3D" id="3.30.1360.60">
    <property type="entry name" value="Glucose permease domain IIB"/>
    <property type="match status" value="1"/>
</dbReference>
<evidence type="ECO:0000259" key="15">
    <source>
        <dbReference type="PROSITE" id="PS51103"/>
    </source>
</evidence>
<dbReference type="Pfam" id="PF02378">
    <property type="entry name" value="PTS_EIIC"/>
    <property type="match status" value="1"/>
</dbReference>
<gene>
    <name evidence="16" type="ORF">ACFP3M_10930</name>
</gene>
<keyword evidence="17" id="KW-1185">Reference proteome</keyword>
<evidence type="ECO:0000256" key="2">
    <source>
        <dbReference type="ARBA" id="ARBA00022448"/>
    </source>
</evidence>
<evidence type="ECO:0000256" key="5">
    <source>
        <dbReference type="ARBA" id="ARBA00022679"/>
    </source>
</evidence>
<name>A0ABW1FFP5_9ACTN</name>
<comment type="caution">
    <text evidence="16">The sequence shown here is derived from an EMBL/GenBank/DDBJ whole genome shotgun (WGS) entry which is preliminary data.</text>
</comment>
<keyword evidence="5" id="KW-0808">Transferase</keyword>
<keyword evidence="9 13" id="KW-1133">Transmembrane helix</keyword>
<feature type="domain" description="PTS EIIC type-1" evidence="15">
    <location>
        <begin position="177"/>
        <end position="529"/>
    </location>
</feature>
<feature type="transmembrane region" description="Helical" evidence="13">
    <location>
        <begin position="380"/>
        <end position="403"/>
    </location>
</feature>
<dbReference type="Pfam" id="PF00367">
    <property type="entry name" value="PTS_EIIB"/>
    <property type="match status" value="1"/>
</dbReference>
<evidence type="ECO:0000256" key="8">
    <source>
        <dbReference type="ARBA" id="ARBA00022777"/>
    </source>
</evidence>
<dbReference type="InterPro" id="IPR050558">
    <property type="entry name" value="PTS_Sugar-Specific_Components"/>
</dbReference>
<accession>A0ABW1FFP5</accession>
<dbReference type="InterPro" id="IPR001996">
    <property type="entry name" value="PTS_IIB_1"/>
</dbReference>
<feature type="transmembrane region" description="Helical" evidence="13">
    <location>
        <begin position="182"/>
        <end position="203"/>
    </location>
</feature>
<feature type="active site" description="Phosphocysteine intermediate; for EIIB activity" evidence="11">
    <location>
        <position position="29"/>
    </location>
</feature>
<keyword evidence="6" id="KW-0598">Phosphotransferase system</keyword>
<dbReference type="RefSeq" id="WP_345079318.1">
    <property type="nucleotide sequence ID" value="NZ_BAAAWG010000004.1"/>
</dbReference>
<keyword evidence="7 13" id="KW-0812">Transmembrane</keyword>
<dbReference type="InterPro" id="IPR018113">
    <property type="entry name" value="PTrfase_EIIB_Cys"/>
</dbReference>
<keyword evidence="2" id="KW-0813">Transport</keyword>
<evidence type="ECO:0000313" key="16">
    <source>
        <dbReference type="EMBL" id="MFC5893327.1"/>
    </source>
</evidence>
<proteinExistence type="predicted"/>
<dbReference type="EMBL" id="JBHSPW010000004">
    <property type="protein sequence ID" value="MFC5893327.1"/>
    <property type="molecule type" value="Genomic_DNA"/>
</dbReference>
<feature type="region of interest" description="Disordered" evidence="12">
    <location>
        <begin position="87"/>
        <end position="148"/>
    </location>
</feature>
<dbReference type="InterPro" id="IPR036878">
    <property type="entry name" value="Glu_permease_IIB"/>
</dbReference>
<keyword evidence="8" id="KW-0418">Kinase</keyword>
<feature type="compositionally biased region" description="Low complexity" evidence="12">
    <location>
        <begin position="97"/>
        <end position="148"/>
    </location>
</feature>
<comment type="subcellular location">
    <subcellularLocation>
        <location evidence="1">Cell membrane</location>
        <topology evidence="1">Multi-pass membrane protein</topology>
    </subcellularLocation>
</comment>
<feature type="compositionally biased region" description="Low complexity" evidence="12">
    <location>
        <begin position="548"/>
        <end position="581"/>
    </location>
</feature>
<feature type="transmembrane region" description="Helical" evidence="13">
    <location>
        <begin position="245"/>
        <end position="265"/>
    </location>
</feature>
<dbReference type="PROSITE" id="PS51098">
    <property type="entry name" value="PTS_EIIB_TYPE_1"/>
    <property type="match status" value="1"/>
</dbReference>
<evidence type="ECO:0000256" key="12">
    <source>
        <dbReference type="SAM" id="MobiDB-lite"/>
    </source>
</evidence>
<dbReference type="CDD" id="cd00212">
    <property type="entry name" value="PTS_IIB_glc"/>
    <property type="match status" value="1"/>
</dbReference>
<evidence type="ECO:0000256" key="1">
    <source>
        <dbReference type="ARBA" id="ARBA00004651"/>
    </source>
</evidence>
<keyword evidence="4" id="KW-0762">Sugar transport</keyword>
<protein>
    <submittedName>
        <fullName evidence="16">PTS transporter subunit EIIC</fullName>
    </submittedName>
</protein>
<evidence type="ECO:0000256" key="6">
    <source>
        <dbReference type="ARBA" id="ARBA00022683"/>
    </source>
</evidence>
<dbReference type="PROSITE" id="PS01035">
    <property type="entry name" value="PTS_EIIB_TYPE_1_CYS"/>
    <property type="match status" value="1"/>
</dbReference>
<dbReference type="Proteomes" id="UP001596241">
    <property type="component" value="Unassembled WGS sequence"/>
</dbReference>
<evidence type="ECO:0000313" key="17">
    <source>
        <dbReference type="Proteomes" id="UP001596241"/>
    </source>
</evidence>
<feature type="transmembrane region" description="Helical" evidence="13">
    <location>
        <begin position="492"/>
        <end position="513"/>
    </location>
</feature>
<feature type="transmembrane region" description="Helical" evidence="13">
    <location>
        <begin position="300"/>
        <end position="325"/>
    </location>
</feature>
<evidence type="ECO:0000256" key="11">
    <source>
        <dbReference type="PROSITE-ProRule" id="PRU00421"/>
    </source>
</evidence>
<sequence>MSEDKNRATAAAILPLVGGARNITSIAHCMTRLRLGIRDRSLVREEALKALPAVLGVVEDDTYQIVLGPGAVARVTPEFERLVDEERTAAPEPGPAPTAAEDATAPAATGAPDAPAAPAGTTEAAGSPGALAPATPAGAAPAGAAPAPTATDLAAQGAALKARQKARNATPFKLFLRRVANIFVPLIPALIGCGIVAGINGLLTNLGWLPSVVPALAAVASGFMSLIAVFVGYNTAKEFGGTPVLGGAVAAVIVFPGIANITAFGQKLSPGQGGVLGALAAALLAVQVEKWCRRHVPQALDILVTPTLTVLLTGLVTIYGLMFVAGEVADGIGTAANWLLAHGGALAGFVLGGLFLPLVMLGLHQALIPIHTTLIEQQGYTVLLPILAMAGAGQVGAAVAVYLRLPRNTSIRRTIKSALPAGFLGVGEPLIYGVSLPLGRPFITACVGGAFGGGFIGLCNQLGDAVGSTAIGPSGWALFPLVKGNTGLGTTLAVYGIGLLVGYVTGFLATYFFGFSHQMLTELNATPEAAEATGSKPSPDAAPEEAEAAGSGPLADATPEAAAGSEPSPDAAPEAAEAASSPPSPDAAPHTTEAPASTPARKATGDAPAHIANGLAPAPASAPASASATAPEKSAAT</sequence>
<evidence type="ECO:0000256" key="9">
    <source>
        <dbReference type="ARBA" id="ARBA00022989"/>
    </source>
</evidence>